<organism evidence="1 2">
    <name type="scientific">Bradyrhizobium erythrophlei</name>
    <dbReference type="NCBI Taxonomy" id="1437360"/>
    <lineage>
        <taxon>Bacteria</taxon>
        <taxon>Pseudomonadati</taxon>
        <taxon>Pseudomonadota</taxon>
        <taxon>Alphaproteobacteria</taxon>
        <taxon>Hyphomicrobiales</taxon>
        <taxon>Nitrobacteraceae</taxon>
        <taxon>Bradyrhizobium</taxon>
    </lineage>
</organism>
<gene>
    <name evidence="1" type="ORF">SAMN05444169_1366</name>
</gene>
<reference evidence="1 2" key="1">
    <citation type="submission" date="2016-11" db="EMBL/GenBank/DDBJ databases">
        <authorList>
            <person name="Jaros S."/>
            <person name="Januszkiewicz K."/>
            <person name="Wedrychowicz H."/>
        </authorList>
    </citation>
    <scope>NUCLEOTIDE SEQUENCE [LARGE SCALE GENOMIC DNA]</scope>
    <source>
        <strain evidence="1 2">GAS242</strain>
    </source>
</reference>
<evidence type="ECO:0000313" key="1">
    <source>
        <dbReference type="EMBL" id="SHG24473.1"/>
    </source>
</evidence>
<accession>A0A1M5I9L6</accession>
<dbReference type="Proteomes" id="UP000190675">
    <property type="component" value="Chromosome I"/>
</dbReference>
<sequence>MAQERLSTSSAVALRGSAPWGAFAHQGDGTSIRGRIYSTARFAALANFFSTRSRFSFDK</sequence>
<name>A0A1M5I9L6_9BRAD</name>
<protein>
    <submittedName>
        <fullName evidence="1">Uncharacterized protein</fullName>
    </submittedName>
</protein>
<proteinExistence type="predicted"/>
<evidence type="ECO:0000313" key="2">
    <source>
        <dbReference type="Proteomes" id="UP000190675"/>
    </source>
</evidence>
<dbReference type="EMBL" id="LT670818">
    <property type="protein sequence ID" value="SHG24473.1"/>
    <property type="molecule type" value="Genomic_DNA"/>
</dbReference>
<dbReference type="AlphaFoldDB" id="A0A1M5I9L6"/>